<dbReference type="GO" id="GO:0000045">
    <property type="term" value="P:autophagosome assembly"/>
    <property type="evidence" value="ECO:0007669"/>
    <property type="project" value="TreeGrafter"/>
</dbReference>
<dbReference type="InterPro" id="IPR001012">
    <property type="entry name" value="UBX_dom"/>
</dbReference>
<dbReference type="SUPFAM" id="SSF54236">
    <property type="entry name" value="Ubiquitin-like"/>
    <property type="match status" value="1"/>
</dbReference>
<keyword evidence="3" id="KW-1185">Reference proteome</keyword>
<gene>
    <name evidence="2" type="ORF">D915_001918</name>
</gene>
<dbReference type="GO" id="GO:0043161">
    <property type="term" value="P:proteasome-mediated ubiquitin-dependent protein catabolic process"/>
    <property type="evidence" value="ECO:0007669"/>
    <property type="project" value="TreeGrafter"/>
</dbReference>
<dbReference type="PROSITE" id="PS50033">
    <property type="entry name" value="UBX"/>
    <property type="match status" value="1"/>
</dbReference>
<dbReference type="InterPro" id="IPR036241">
    <property type="entry name" value="NSFL1C_SEP_dom_sf"/>
</dbReference>
<dbReference type="Gene3D" id="3.10.20.90">
    <property type="entry name" value="Phosphatidylinositol 3-kinase Catalytic Subunit, Chain A, domain 1"/>
    <property type="match status" value="1"/>
</dbReference>
<dbReference type="InterPro" id="IPR029071">
    <property type="entry name" value="Ubiquitin-like_domsf"/>
</dbReference>
<dbReference type="GO" id="GO:0005829">
    <property type="term" value="C:cytosol"/>
    <property type="evidence" value="ECO:0007669"/>
    <property type="project" value="TreeGrafter"/>
</dbReference>
<dbReference type="PANTHER" id="PTHR23333">
    <property type="entry name" value="UBX DOMAIN CONTAINING PROTEIN"/>
    <property type="match status" value="1"/>
</dbReference>
<dbReference type="PANTHER" id="PTHR23333:SF20">
    <property type="entry name" value="NSFL1 COFACTOR P47"/>
    <property type="match status" value="1"/>
</dbReference>
<dbReference type="GO" id="GO:0061025">
    <property type="term" value="P:membrane fusion"/>
    <property type="evidence" value="ECO:0007669"/>
    <property type="project" value="TreeGrafter"/>
</dbReference>
<dbReference type="SMART" id="SM00166">
    <property type="entry name" value="UBX"/>
    <property type="match status" value="1"/>
</dbReference>
<dbReference type="GO" id="GO:0031468">
    <property type="term" value="P:nuclear membrane reassembly"/>
    <property type="evidence" value="ECO:0007669"/>
    <property type="project" value="TreeGrafter"/>
</dbReference>
<dbReference type="Pfam" id="PF00789">
    <property type="entry name" value="UBX"/>
    <property type="match status" value="1"/>
</dbReference>
<dbReference type="GO" id="GO:0007030">
    <property type="term" value="P:Golgi organization"/>
    <property type="evidence" value="ECO:0007669"/>
    <property type="project" value="TreeGrafter"/>
</dbReference>
<proteinExistence type="predicted"/>
<dbReference type="Proteomes" id="UP000230066">
    <property type="component" value="Unassembled WGS sequence"/>
</dbReference>
<name>A0A4E0S272_FASHE</name>
<protein>
    <submittedName>
        <fullName evidence="2">NSFL1 cofactor p47</fullName>
    </submittedName>
</protein>
<dbReference type="GO" id="GO:0043130">
    <property type="term" value="F:ubiquitin binding"/>
    <property type="evidence" value="ECO:0007669"/>
    <property type="project" value="TreeGrafter"/>
</dbReference>
<evidence type="ECO:0000313" key="3">
    <source>
        <dbReference type="Proteomes" id="UP000230066"/>
    </source>
</evidence>
<evidence type="ECO:0000259" key="1">
    <source>
        <dbReference type="PROSITE" id="PS50033"/>
    </source>
</evidence>
<reference evidence="2" key="1">
    <citation type="submission" date="2019-03" db="EMBL/GenBank/DDBJ databases">
        <title>Improved annotation for the trematode Fasciola hepatica.</title>
        <authorList>
            <person name="Choi Y.-J."/>
            <person name="Martin J."/>
            <person name="Mitreva M."/>
        </authorList>
    </citation>
    <scope>NUCLEOTIDE SEQUENCE [LARGE SCALE GENOMIC DNA]</scope>
</reference>
<comment type="caution">
    <text evidence="2">The sequence shown here is derived from an EMBL/GenBank/DDBJ whole genome shotgun (WGS) entry which is preliminary data.</text>
</comment>
<sequence length="214" mass="23702">MNFATSFGTYREFHKRKWKASLHIDVYFVWFKQLVIVSMLSTSSFQNVVFSSVNILAYSHVQELIRSACGGLVNLLLEDHHHEAWRSPPAPKVKPFSGTGTMLGHPTPLLVPLNTAAVPNAEPCSSLPGPEVNESQPVTQIQVRLPDGGRLLLRLNHSHTVADVRLAIVSQRPSLAACAFNLLTAFPSRELTDDTQTLKEANLLNSCLLIRLIQ</sequence>
<dbReference type="EMBL" id="JXXN02000470">
    <property type="protein sequence ID" value="THD27282.1"/>
    <property type="molecule type" value="Genomic_DNA"/>
</dbReference>
<dbReference type="GO" id="GO:0005634">
    <property type="term" value="C:nucleus"/>
    <property type="evidence" value="ECO:0007669"/>
    <property type="project" value="TreeGrafter"/>
</dbReference>
<dbReference type="SUPFAM" id="SSF102848">
    <property type="entry name" value="NSFL1 (p97 ATPase) cofactor p47, SEP domain"/>
    <property type="match status" value="1"/>
</dbReference>
<evidence type="ECO:0000313" key="2">
    <source>
        <dbReference type="EMBL" id="THD27282.1"/>
    </source>
</evidence>
<accession>A0A4E0S272</accession>
<feature type="domain" description="UBX" evidence="1">
    <location>
        <begin position="134"/>
        <end position="211"/>
    </location>
</feature>
<organism evidence="2 3">
    <name type="scientific">Fasciola hepatica</name>
    <name type="common">Liver fluke</name>
    <dbReference type="NCBI Taxonomy" id="6192"/>
    <lineage>
        <taxon>Eukaryota</taxon>
        <taxon>Metazoa</taxon>
        <taxon>Spiralia</taxon>
        <taxon>Lophotrochozoa</taxon>
        <taxon>Platyhelminthes</taxon>
        <taxon>Trematoda</taxon>
        <taxon>Digenea</taxon>
        <taxon>Plagiorchiida</taxon>
        <taxon>Echinostomata</taxon>
        <taxon>Echinostomatoidea</taxon>
        <taxon>Fasciolidae</taxon>
        <taxon>Fasciola</taxon>
    </lineage>
</organism>
<dbReference type="AlphaFoldDB" id="A0A4E0S272"/>